<dbReference type="AlphaFoldDB" id="A0A4U8T8V7"/>
<dbReference type="EMBL" id="JRPK02000049">
    <property type="protein sequence ID" value="TLD95167.1"/>
    <property type="molecule type" value="Genomic_DNA"/>
</dbReference>
<reference evidence="3 4" key="1">
    <citation type="journal article" date="2014" name="Genome Announc.">
        <title>Draft genome sequences of eight enterohepatic helicobacter species isolated from both laboratory and wild rodents.</title>
        <authorList>
            <person name="Sheh A."/>
            <person name="Shen Z."/>
            <person name="Fox J.G."/>
        </authorList>
    </citation>
    <scope>NUCLEOTIDE SEQUENCE [LARGE SCALE GENOMIC DNA]</scope>
    <source>
        <strain evidence="3 4">ATCC 49310</strain>
    </source>
</reference>
<gene>
    <name evidence="3" type="ORF">LS80_009500</name>
    <name evidence="2" type="ORF">NHP164001_14200</name>
</gene>
<accession>A0A4U8T8V7</accession>
<feature type="transmembrane region" description="Helical" evidence="1">
    <location>
        <begin position="70"/>
        <end position="89"/>
    </location>
</feature>
<keyword evidence="1" id="KW-0812">Transmembrane</keyword>
<keyword evidence="5" id="KW-1185">Reference proteome</keyword>
<protein>
    <submittedName>
        <fullName evidence="3">Uncharacterized protein</fullName>
    </submittedName>
</protein>
<dbReference type="Proteomes" id="UP000029861">
    <property type="component" value="Unassembled WGS sequence"/>
</dbReference>
<proteinExistence type="predicted"/>
<feature type="transmembrane region" description="Helical" evidence="1">
    <location>
        <begin position="45"/>
        <end position="64"/>
    </location>
</feature>
<comment type="caution">
    <text evidence="3">The sequence shown here is derived from an EMBL/GenBank/DDBJ whole genome shotgun (WGS) entry which is preliminary data.</text>
</comment>
<keyword evidence="1" id="KW-1133">Transmembrane helix</keyword>
<organism evidence="3 4">
    <name type="scientific">Helicobacter trogontum</name>
    <dbReference type="NCBI Taxonomy" id="50960"/>
    <lineage>
        <taxon>Bacteria</taxon>
        <taxon>Pseudomonadati</taxon>
        <taxon>Campylobacterota</taxon>
        <taxon>Epsilonproteobacteria</taxon>
        <taxon>Campylobacterales</taxon>
        <taxon>Helicobacteraceae</taxon>
        <taxon>Helicobacter</taxon>
    </lineage>
</organism>
<evidence type="ECO:0000313" key="2">
    <source>
        <dbReference type="EMBL" id="GAB0173401.1"/>
    </source>
</evidence>
<dbReference type="RefSeq" id="WP_034316811.1">
    <property type="nucleotide sequence ID" value="NZ_BAAFHN010000036.1"/>
</dbReference>
<reference evidence="2 5" key="3">
    <citation type="submission" date="2024-06" db="EMBL/GenBank/DDBJ databases">
        <title>Draft genome sequence of Helicobacter trogontum NHP16-4001.</title>
        <authorList>
            <person name="Rimbara E."/>
            <person name="Suzuki M."/>
        </authorList>
    </citation>
    <scope>NUCLEOTIDE SEQUENCE [LARGE SCALE GENOMIC DNA]</scope>
    <source>
        <strain evidence="2 5">NHP16-4001</strain>
    </source>
</reference>
<reference evidence="3" key="2">
    <citation type="submission" date="2018-04" db="EMBL/GenBank/DDBJ databases">
        <authorList>
            <person name="Sheh A."/>
            <person name="Shen Z."/>
            <person name="Mannion A.J."/>
            <person name="Fox J.G."/>
        </authorList>
    </citation>
    <scope>NUCLEOTIDE SEQUENCE</scope>
    <source>
        <strain evidence="3">ATCC 49310</strain>
    </source>
</reference>
<evidence type="ECO:0000313" key="4">
    <source>
        <dbReference type="Proteomes" id="UP000029861"/>
    </source>
</evidence>
<dbReference type="Proteomes" id="UP001562457">
    <property type="component" value="Unassembled WGS sequence"/>
</dbReference>
<evidence type="ECO:0000313" key="5">
    <source>
        <dbReference type="Proteomes" id="UP001562457"/>
    </source>
</evidence>
<dbReference type="EMBL" id="BAAFHN010000036">
    <property type="protein sequence ID" value="GAB0173401.1"/>
    <property type="molecule type" value="Genomic_DNA"/>
</dbReference>
<evidence type="ECO:0000313" key="3">
    <source>
        <dbReference type="EMBL" id="TLD95167.1"/>
    </source>
</evidence>
<sequence length="96" mass="11440">MAFVVICEKCNSSINKITCEIRGEGLGYRMVECEHCHTQYRHYKYLLEFVFIAISFAMSITLIYYDINSLWVNIFLFYIIFRITAIYCIPLDEQRS</sequence>
<name>A0A4U8T8V7_9HELI</name>
<evidence type="ECO:0000256" key="1">
    <source>
        <dbReference type="SAM" id="Phobius"/>
    </source>
</evidence>
<keyword evidence="1" id="KW-0472">Membrane</keyword>